<keyword evidence="4" id="KW-1185">Reference proteome</keyword>
<gene>
    <name evidence="3" type="ORF">J2S44_005527</name>
</gene>
<dbReference type="Proteomes" id="UP001183629">
    <property type="component" value="Unassembled WGS sequence"/>
</dbReference>
<proteinExistence type="inferred from homology"/>
<evidence type="ECO:0000313" key="3">
    <source>
        <dbReference type="EMBL" id="MDR7325277.1"/>
    </source>
</evidence>
<evidence type="ECO:0000313" key="4">
    <source>
        <dbReference type="Proteomes" id="UP001183629"/>
    </source>
</evidence>
<dbReference type="PANTHER" id="PTHR35174:SF4">
    <property type="entry name" value="BLL7163 PROTEIN"/>
    <property type="match status" value="1"/>
</dbReference>
<reference evidence="3 4" key="1">
    <citation type="submission" date="2023-07" db="EMBL/GenBank/DDBJ databases">
        <title>Sequencing the genomes of 1000 actinobacteria strains.</title>
        <authorList>
            <person name="Klenk H.-P."/>
        </authorList>
    </citation>
    <scope>NUCLEOTIDE SEQUENCE [LARGE SCALE GENOMIC DNA]</scope>
    <source>
        <strain evidence="3 4">DSM 44711</strain>
    </source>
</reference>
<name>A0AAE3ZUN5_9ACTN</name>
<dbReference type="Pfam" id="PF03795">
    <property type="entry name" value="YCII"/>
    <property type="match status" value="1"/>
</dbReference>
<evidence type="ECO:0000256" key="1">
    <source>
        <dbReference type="ARBA" id="ARBA00007689"/>
    </source>
</evidence>
<dbReference type="RefSeq" id="WP_310419863.1">
    <property type="nucleotide sequence ID" value="NZ_JAVDYC010000001.1"/>
</dbReference>
<dbReference type="PANTHER" id="PTHR35174">
    <property type="entry name" value="BLL7171 PROTEIN-RELATED"/>
    <property type="match status" value="1"/>
</dbReference>
<accession>A0AAE3ZUN5</accession>
<feature type="domain" description="YCII-related" evidence="2">
    <location>
        <begin position="1"/>
        <end position="102"/>
    </location>
</feature>
<protein>
    <recommendedName>
        <fullName evidence="2">YCII-related domain-containing protein</fullName>
    </recommendedName>
</protein>
<dbReference type="EMBL" id="JAVDYC010000001">
    <property type="protein sequence ID" value="MDR7325277.1"/>
    <property type="molecule type" value="Genomic_DNA"/>
</dbReference>
<sequence>MRVMVMIKGRGADEVRIEPTTEMLAEMGRYNEELVKAGIMLGGDGLKPSSAGAKVVFAASGDTSVVDGPFTESKEIIAGYWIWQVSSMEEAIEWAKRCPHDAYYGAEQVLELRPFFEMDDFGDAMTPELRAKEEELARQVQSRQGS</sequence>
<dbReference type="SUPFAM" id="SSF54909">
    <property type="entry name" value="Dimeric alpha+beta barrel"/>
    <property type="match status" value="1"/>
</dbReference>
<comment type="caution">
    <text evidence="3">The sequence shown here is derived from an EMBL/GenBank/DDBJ whole genome shotgun (WGS) entry which is preliminary data.</text>
</comment>
<dbReference type="AlphaFoldDB" id="A0AAE3ZUN5"/>
<evidence type="ECO:0000259" key="2">
    <source>
        <dbReference type="Pfam" id="PF03795"/>
    </source>
</evidence>
<organism evidence="3 4">
    <name type="scientific">Catenuloplanes niger</name>
    <dbReference type="NCBI Taxonomy" id="587534"/>
    <lineage>
        <taxon>Bacteria</taxon>
        <taxon>Bacillati</taxon>
        <taxon>Actinomycetota</taxon>
        <taxon>Actinomycetes</taxon>
        <taxon>Micromonosporales</taxon>
        <taxon>Micromonosporaceae</taxon>
        <taxon>Catenuloplanes</taxon>
    </lineage>
</organism>
<dbReference type="Gene3D" id="3.30.70.1060">
    <property type="entry name" value="Dimeric alpha+beta barrel"/>
    <property type="match status" value="1"/>
</dbReference>
<dbReference type="InterPro" id="IPR011008">
    <property type="entry name" value="Dimeric_a/b-barrel"/>
</dbReference>
<comment type="similarity">
    <text evidence="1">Belongs to the YciI family.</text>
</comment>
<dbReference type="InterPro" id="IPR005545">
    <property type="entry name" value="YCII"/>
</dbReference>